<comment type="similarity">
    <text evidence="1">In the N-terminal section; belongs to the NnrE/AIBP family.</text>
</comment>
<comment type="similarity">
    <text evidence="11">Belongs to the NnrD/CARKD family.</text>
</comment>
<comment type="similarity">
    <text evidence="12">Belongs to the NnrE/AIBP family.</text>
</comment>
<dbReference type="CDD" id="cd01171">
    <property type="entry name" value="YXKO-related"/>
    <property type="match status" value="1"/>
</dbReference>
<evidence type="ECO:0000256" key="3">
    <source>
        <dbReference type="ARBA" id="ARBA00022741"/>
    </source>
</evidence>
<organism evidence="16 17">
    <name type="scientific">Actinobaculum suis</name>
    <dbReference type="NCBI Taxonomy" id="1657"/>
    <lineage>
        <taxon>Bacteria</taxon>
        <taxon>Bacillati</taxon>
        <taxon>Actinomycetota</taxon>
        <taxon>Actinomycetes</taxon>
        <taxon>Actinomycetales</taxon>
        <taxon>Actinomycetaceae</taxon>
        <taxon>Actinobaculum</taxon>
    </lineage>
</organism>
<dbReference type="PANTHER" id="PTHR12592:SF0">
    <property type="entry name" value="ATP-DEPENDENT (S)-NAD(P)H-HYDRATE DEHYDRATASE"/>
    <property type="match status" value="1"/>
</dbReference>
<keyword evidence="12" id="KW-0413">Isomerase</keyword>
<dbReference type="SUPFAM" id="SSF64153">
    <property type="entry name" value="YjeF N-terminal domain-like"/>
    <property type="match status" value="1"/>
</dbReference>
<dbReference type="InterPro" id="IPR029056">
    <property type="entry name" value="Ribokinase-like"/>
</dbReference>
<gene>
    <name evidence="11" type="primary">nnrD</name>
    <name evidence="12" type="synonym">nnrE</name>
    <name evidence="15" type="ORF">R6G71_05170</name>
    <name evidence="16" type="ORF">SAMN05421878_10373</name>
</gene>
<feature type="binding site" evidence="12">
    <location>
        <begin position="60"/>
        <end position="64"/>
    </location>
    <ligand>
        <name>(6S)-NADPHX</name>
        <dbReference type="ChEBI" id="CHEBI:64076"/>
    </ligand>
</feature>
<accession>A0A1G7ATV5</accession>
<dbReference type="HAMAP" id="MF_01965">
    <property type="entry name" value="NADHX_dehydratase"/>
    <property type="match status" value="1"/>
</dbReference>
<evidence type="ECO:0000256" key="6">
    <source>
        <dbReference type="ARBA" id="ARBA00023027"/>
    </source>
</evidence>
<comment type="function">
    <text evidence="8">Bifunctional enzyme that catalyzes the epimerization of the S- and R-forms of NAD(P)HX and the dehydration of the S-form of NAD(P)HX at the expense of ADP, which is converted to AMP. This allows the repair of both epimers of NAD(P)HX, a damaged form of NAD(P)H that is a result of enzymatic or heat-dependent hydration.</text>
</comment>
<evidence type="ECO:0000256" key="2">
    <source>
        <dbReference type="ARBA" id="ARBA00009524"/>
    </source>
</evidence>
<keyword evidence="12" id="KW-0630">Potassium</keyword>
<comment type="cofactor">
    <cofactor evidence="11">
        <name>Mg(2+)</name>
        <dbReference type="ChEBI" id="CHEBI:18420"/>
    </cofactor>
</comment>
<comment type="catalytic activity">
    <reaction evidence="12">
        <text>(6R)-NADHX = (6S)-NADHX</text>
        <dbReference type="Rhea" id="RHEA:32215"/>
        <dbReference type="ChEBI" id="CHEBI:64074"/>
        <dbReference type="ChEBI" id="CHEBI:64075"/>
        <dbReference type="EC" id="5.1.99.6"/>
    </reaction>
</comment>
<dbReference type="Proteomes" id="UP000182744">
    <property type="component" value="Unassembled WGS sequence"/>
</dbReference>
<dbReference type="InterPro" id="IPR017953">
    <property type="entry name" value="Carbohydrate_kinase_pred_CS"/>
</dbReference>
<feature type="binding site" evidence="12">
    <location>
        <position position="61"/>
    </location>
    <ligand>
        <name>K(+)</name>
        <dbReference type="ChEBI" id="CHEBI:29103"/>
    </ligand>
</feature>
<evidence type="ECO:0000256" key="12">
    <source>
        <dbReference type="HAMAP-Rule" id="MF_01966"/>
    </source>
</evidence>
<keyword evidence="6 11" id="KW-0520">NAD</keyword>
<evidence type="ECO:0000256" key="8">
    <source>
        <dbReference type="ARBA" id="ARBA00025153"/>
    </source>
</evidence>
<comment type="caution">
    <text evidence="11">Lacks conserved residue(s) required for the propagation of feature annotation.</text>
</comment>
<proteinExistence type="inferred from homology"/>
<comment type="catalytic activity">
    <reaction evidence="9 11">
        <text>(6S)-NADHX + ADP = AMP + phosphate + NADH + H(+)</text>
        <dbReference type="Rhea" id="RHEA:32223"/>
        <dbReference type="ChEBI" id="CHEBI:15378"/>
        <dbReference type="ChEBI" id="CHEBI:43474"/>
        <dbReference type="ChEBI" id="CHEBI:57945"/>
        <dbReference type="ChEBI" id="CHEBI:64074"/>
        <dbReference type="ChEBI" id="CHEBI:456215"/>
        <dbReference type="ChEBI" id="CHEBI:456216"/>
        <dbReference type="EC" id="4.2.1.136"/>
    </reaction>
</comment>
<feature type="domain" description="YjeF N-terminal" evidence="14">
    <location>
        <begin position="2"/>
        <end position="275"/>
    </location>
</feature>
<keyword evidence="5 11" id="KW-0521">NADP</keyword>
<comment type="cofactor">
    <cofactor evidence="12">
        <name>K(+)</name>
        <dbReference type="ChEBI" id="CHEBI:29103"/>
    </cofactor>
    <text evidence="12">Binds 1 potassium ion per subunit.</text>
</comment>
<feature type="binding site" evidence="12">
    <location>
        <begin position="183"/>
        <end position="189"/>
    </location>
    <ligand>
        <name>(6S)-NADPHX</name>
        <dbReference type="ChEBI" id="CHEBI:64076"/>
    </ligand>
</feature>
<feature type="binding site" evidence="11">
    <location>
        <position position="317"/>
    </location>
    <ligand>
        <name>(6S)-NADPHX</name>
        <dbReference type="ChEBI" id="CHEBI:64076"/>
    </ligand>
</feature>
<dbReference type="GO" id="GO:0052855">
    <property type="term" value="F:ADP-dependent NAD(P)H-hydrate dehydratase activity"/>
    <property type="evidence" value="ECO:0007669"/>
    <property type="project" value="UniProtKB-UniRule"/>
</dbReference>
<comment type="function">
    <text evidence="12">Catalyzes the epimerization of the S- and R-forms of NAD(P)HX, a damaged form of NAD(P)H that is a result of enzymatic or heat-dependent hydration. This is a prerequisite for the S-specific NAD(P)H-hydrate dehydratase to allow the repair of both epimers of NAD(P)HX.</text>
</comment>
<feature type="binding site" evidence="12">
    <location>
        <position position="218"/>
    </location>
    <ligand>
        <name>(6S)-NADPHX</name>
        <dbReference type="ChEBI" id="CHEBI:64076"/>
    </ligand>
</feature>
<evidence type="ECO:0000256" key="10">
    <source>
        <dbReference type="ARBA" id="ARBA00049209"/>
    </source>
</evidence>
<dbReference type="RefSeq" id="WP_083330019.1">
    <property type="nucleotide sequence ID" value="NZ_FNAU01000003.1"/>
</dbReference>
<dbReference type="PROSITE" id="PS01050">
    <property type="entry name" value="YJEF_C_2"/>
    <property type="match status" value="1"/>
</dbReference>
<reference evidence="16" key="1">
    <citation type="submission" date="2016-10" db="EMBL/GenBank/DDBJ databases">
        <authorList>
            <person name="de Groot N.N."/>
        </authorList>
    </citation>
    <scope>NUCLEOTIDE SEQUENCE [LARGE SCALE GENOMIC DNA]</scope>
    <source>
        <strain evidence="16">DSM 20639</strain>
    </source>
</reference>
<dbReference type="GO" id="GO:0046872">
    <property type="term" value="F:metal ion binding"/>
    <property type="evidence" value="ECO:0007669"/>
    <property type="project" value="UniProtKB-KW"/>
</dbReference>
<keyword evidence="17" id="KW-1185">Reference proteome</keyword>
<dbReference type="EC" id="5.1.99.6" evidence="12"/>
<dbReference type="EMBL" id="JAWNFU010000002">
    <property type="protein sequence ID" value="MDY5153439.1"/>
    <property type="molecule type" value="Genomic_DNA"/>
</dbReference>
<dbReference type="InterPro" id="IPR000631">
    <property type="entry name" value="CARKD"/>
</dbReference>
<comment type="catalytic activity">
    <reaction evidence="10 11">
        <text>(6S)-NADPHX + ADP = AMP + phosphate + NADPH + H(+)</text>
        <dbReference type="Rhea" id="RHEA:32235"/>
        <dbReference type="ChEBI" id="CHEBI:15378"/>
        <dbReference type="ChEBI" id="CHEBI:43474"/>
        <dbReference type="ChEBI" id="CHEBI:57783"/>
        <dbReference type="ChEBI" id="CHEBI:64076"/>
        <dbReference type="ChEBI" id="CHEBI:456215"/>
        <dbReference type="ChEBI" id="CHEBI:456216"/>
        <dbReference type="EC" id="4.2.1.136"/>
    </reaction>
</comment>
<feature type="binding site" evidence="11">
    <location>
        <position position="557"/>
    </location>
    <ligand>
        <name>(6S)-NADPHX</name>
        <dbReference type="ChEBI" id="CHEBI:64076"/>
    </ligand>
</feature>
<dbReference type="EMBL" id="FNAU01000003">
    <property type="protein sequence ID" value="SDE18140.1"/>
    <property type="molecule type" value="Genomic_DNA"/>
</dbReference>
<dbReference type="PANTHER" id="PTHR12592">
    <property type="entry name" value="ATP-DEPENDENT (S)-NAD(P)H-HYDRATE DEHYDRATASE FAMILY MEMBER"/>
    <property type="match status" value="1"/>
</dbReference>
<evidence type="ECO:0000259" key="13">
    <source>
        <dbReference type="PROSITE" id="PS51383"/>
    </source>
</evidence>
<dbReference type="EC" id="4.2.1.136" evidence="11"/>
<dbReference type="PROSITE" id="PS51385">
    <property type="entry name" value="YJEF_N"/>
    <property type="match status" value="1"/>
</dbReference>
<evidence type="ECO:0000256" key="7">
    <source>
        <dbReference type="ARBA" id="ARBA00023239"/>
    </source>
</evidence>
<keyword evidence="3 11" id="KW-0547">Nucleotide-binding</keyword>
<evidence type="ECO:0000256" key="1">
    <source>
        <dbReference type="ARBA" id="ARBA00006001"/>
    </source>
</evidence>
<dbReference type="Pfam" id="PF01256">
    <property type="entry name" value="Carb_kinase"/>
    <property type="match status" value="1"/>
</dbReference>
<dbReference type="GO" id="GO:0052856">
    <property type="term" value="F:NAD(P)HX epimerase activity"/>
    <property type="evidence" value="ECO:0007669"/>
    <property type="project" value="UniProtKB-UniRule"/>
</dbReference>
<feature type="binding site" evidence="11">
    <location>
        <position position="485"/>
    </location>
    <ligand>
        <name>(6S)-NADPHX</name>
        <dbReference type="ChEBI" id="CHEBI:64076"/>
    </ligand>
</feature>
<comment type="catalytic activity">
    <reaction evidence="12">
        <text>(6R)-NADPHX = (6S)-NADPHX</text>
        <dbReference type="Rhea" id="RHEA:32227"/>
        <dbReference type="ChEBI" id="CHEBI:64076"/>
        <dbReference type="ChEBI" id="CHEBI:64077"/>
        <dbReference type="EC" id="5.1.99.6"/>
    </reaction>
</comment>
<dbReference type="GO" id="GO:0046496">
    <property type="term" value="P:nicotinamide nucleotide metabolic process"/>
    <property type="evidence" value="ECO:0007669"/>
    <property type="project" value="UniProtKB-UniRule"/>
</dbReference>
<dbReference type="GO" id="GO:0110051">
    <property type="term" value="P:metabolite repair"/>
    <property type="evidence" value="ECO:0007669"/>
    <property type="project" value="TreeGrafter"/>
</dbReference>
<evidence type="ECO:0000313" key="16">
    <source>
        <dbReference type="EMBL" id="SDE18140.1"/>
    </source>
</evidence>
<sequence>MVRTYEVATVQAAEAPLLAAGVPLMKRAARALANRIIWELRTRRIRLVGAPIAVFVGGGNNGGDALYAAAHLAARGAQVRLILCAPQVHAAGLAAAQRAGARLAPGAYPAPPAVAVADTVPAESGTAGNAPGKRAPARTTPAESAPAVAAPAVAAPELSAADLAAVAGAEASRAAVWIDGLLGIGARGPAREPIASVLEVLNAELDASPMEPLVVAVDTPSGIDPDTGAVPGPALRAHITVTMGAAKAGLVVPPACGYAGKIDLVKLGFAATLGQWAVATLSDADVADLLDIPGPEAHKYTRGVAGILAGSAPYPGAGLLATKGARAMGPGYVRYLGEAAVGKLIAARYPDVVLAPGRVQAYCVGSGNPPGGSQLLRHTLGLQTSVAPATPALGEGTAAAVEPARGAEPVEPAVPADLAAGVELAAPVEPACGAEPAVPADTAAQEAISTAVPVVIDAGCLDDIASLLAEIPGGRLPEYAVLTPHAGEAARLLAALGHPTSRETIEATPLLYARKIARLTGATVVLKGAVDIVASPGGQAYAQGGAPGWRGVAGSGDVLAGAIAALLAMHPQTAKQPGGAALLAAAAAHIHGRAAARAADCEFGWQLVEEPEYARAADTAPALGAVGAAPGRPLTAASIAGQISPVIGQILGNSLSDSQADLRTTGRQSEVGD</sequence>
<evidence type="ECO:0000313" key="15">
    <source>
        <dbReference type="EMBL" id="MDY5153439.1"/>
    </source>
</evidence>
<dbReference type="InterPro" id="IPR004443">
    <property type="entry name" value="YjeF_N_dom"/>
</dbReference>
<reference evidence="15" key="3">
    <citation type="submission" date="2023-10" db="EMBL/GenBank/DDBJ databases">
        <title>Whole Genome based description of the genera Actinobaculum and Actinotignum reveals a complex phylogenetic relationship within the species included in the genus Actinotignum.</title>
        <authorList>
            <person name="Jensen C.S."/>
            <person name="Dargis R."/>
            <person name="Kemp M."/>
            <person name="Christensen J.J."/>
        </authorList>
    </citation>
    <scope>NUCLEOTIDE SEQUENCE</scope>
    <source>
        <strain evidence="15">Actinobaculum_suis_CCUG19206T</strain>
    </source>
</reference>
<dbReference type="Gene3D" id="3.40.1190.20">
    <property type="match status" value="1"/>
</dbReference>
<dbReference type="SUPFAM" id="SSF53613">
    <property type="entry name" value="Ribokinase-like"/>
    <property type="match status" value="1"/>
</dbReference>
<dbReference type="PROSITE" id="PS51383">
    <property type="entry name" value="YJEF_C_3"/>
    <property type="match status" value="1"/>
</dbReference>
<name>A0A1G7ATV5_9ACTO</name>
<evidence type="ECO:0000259" key="14">
    <source>
        <dbReference type="PROSITE" id="PS51385"/>
    </source>
</evidence>
<feature type="binding site" evidence="11">
    <location>
        <position position="556"/>
    </location>
    <ligand>
        <name>AMP</name>
        <dbReference type="ChEBI" id="CHEBI:456215"/>
    </ligand>
</feature>
<feature type="domain" description="YjeF C-terminal" evidence="13">
    <location>
        <begin position="282"/>
        <end position="650"/>
    </location>
</feature>
<comment type="similarity">
    <text evidence="2">In the C-terminal section; belongs to the NnrD/CARKD family.</text>
</comment>
<dbReference type="Proteomes" id="UP001273799">
    <property type="component" value="Unassembled WGS sequence"/>
</dbReference>
<evidence type="ECO:0000256" key="4">
    <source>
        <dbReference type="ARBA" id="ARBA00022840"/>
    </source>
</evidence>
<evidence type="ECO:0000256" key="5">
    <source>
        <dbReference type="ARBA" id="ARBA00022857"/>
    </source>
</evidence>
<keyword evidence="4 11" id="KW-0067">ATP-binding</keyword>
<evidence type="ECO:0000313" key="17">
    <source>
        <dbReference type="Proteomes" id="UP000182744"/>
    </source>
</evidence>
<feature type="binding site" evidence="12">
    <location>
        <position position="179"/>
    </location>
    <ligand>
        <name>K(+)</name>
        <dbReference type="ChEBI" id="CHEBI:29103"/>
    </ligand>
</feature>
<feature type="binding site" evidence="12">
    <location>
        <position position="221"/>
    </location>
    <ligand>
        <name>K(+)</name>
        <dbReference type="ChEBI" id="CHEBI:29103"/>
    </ligand>
</feature>
<comment type="function">
    <text evidence="11">Catalyzes the dehydration of the S-form of NAD(P)HX at the expense of ADP, which is converted to AMP. Together with NAD(P)HX epimerase, which catalyzes the epimerization of the S- and R-forms, the enzyme allows the repair of both epimers of NAD(P)HX, a damaged form of NAD(P)H that is a result of enzymatic or heat-dependent hydration.</text>
</comment>
<comment type="subunit">
    <text evidence="11">Homotetramer.</text>
</comment>
<protein>
    <recommendedName>
        <fullName evidence="11 12">Multifunctional fusion protein</fullName>
    </recommendedName>
    <domain>
        <recommendedName>
            <fullName evidence="11">ADP-dependent (S)-NAD(P)H-hydrate dehydratase</fullName>
            <ecNumber evidence="11">4.2.1.136</ecNumber>
        </recommendedName>
        <alternativeName>
            <fullName evidence="11">ADP-dependent NAD(P)HX dehydratase</fullName>
        </alternativeName>
    </domain>
    <domain>
        <recommendedName>
            <fullName evidence="12">NAD(P)H-hydrate epimerase</fullName>
            <ecNumber evidence="12">5.1.99.6</ecNumber>
        </recommendedName>
        <alternativeName>
            <fullName evidence="12">NAD(P)HX epimerase</fullName>
        </alternativeName>
    </domain>
</protein>
<dbReference type="HAMAP" id="MF_01966">
    <property type="entry name" value="NADHX_epimerase"/>
    <property type="match status" value="1"/>
</dbReference>
<keyword evidence="7 11" id="KW-0456">Lyase</keyword>
<dbReference type="GO" id="GO:0005524">
    <property type="term" value="F:ATP binding"/>
    <property type="evidence" value="ECO:0007669"/>
    <property type="project" value="UniProtKB-KW"/>
</dbReference>
<dbReference type="InterPro" id="IPR036652">
    <property type="entry name" value="YjeF_N_dom_sf"/>
</dbReference>
<keyword evidence="12" id="KW-0479">Metal-binding</keyword>
<reference evidence="17" key="2">
    <citation type="submission" date="2016-10" db="EMBL/GenBank/DDBJ databases">
        <authorList>
            <person name="Varghese N."/>
        </authorList>
    </citation>
    <scope>NUCLEOTIDE SEQUENCE [LARGE SCALE GENOMIC DNA]</scope>
    <source>
        <strain evidence="17">DSM 20639</strain>
    </source>
</reference>
<evidence type="ECO:0000256" key="9">
    <source>
        <dbReference type="ARBA" id="ARBA00048238"/>
    </source>
</evidence>
<evidence type="ECO:0000256" key="11">
    <source>
        <dbReference type="HAMAP-Rule" id="MF_01965"/>
    </source>
</evidence>
<dbReference type="Pfam" id="PF03853">
    <property type="entry name" value="YjeF_N"/>
    <property type="match status" value="2"/>
</dbReference>
<dbReference type="AlphaFoldDB" id="A0A1G7ATV5"/>
<dbReference type="Gene3D" id="3.40.50.10260">
    <property type="entry name" value="YjeF N-terminal domain"/>
    <property type="match status" value="1"/>
</dbReference>